<accession>A0A915HH35</accession>
<dbReference type="Proteomes" id="UP000887565">
    <property type="component" value="Unplaced"/>
</dbReference>
<sequence length="135" mass="16139">MNSQSHHYNILAYSSIRKMMKETDKRWRERCHENDNDSDFSKQSMLDTEGHTVYNLVNFAKAIWLLIMLTKFGVRSKPIWVTVGEYVRNIVSLFLIKFLESENDKKQHRRRHRLHKALTISVFITDRFPPVNNND</sequence>
<evidence type="ECO:0000313" key="1">
    <source>
        <dbReference type="Proteomes" id="UP000887565"/>
    </source>
</evidence>
<evidence type="ECO:0000313" key="2">
    <source>
        <dbReference type="WBParaSite" id="nRc.2.0.1.t00744-RA"/>
    </source>
</evidence>
<protein>
    <submittedName>
        <fullName evidence="2">Uncharacterized protein</fullName>
    </submittedName>
</protein>
<dbReference type="AlphaFoldDB" id="A0A915HH35"/>
<reference evidence="2" key="1">
    <citation type="submission" date="2022-11" db="UniProtKB">
        <authorList>
            <consortium name="WormBaseParasite"/>
        </authorList>
    </citation>
    <scope>IDENTIFICATION</scope>
</reference>
<proteinExistence type="predicted"/>
<dbReference type="WBParaSite" id="nRc.2.0.1.t00744-RA">
    <property type="protein sequence ID" value="nRc.2.0.1.t00744-RA"/>
    <property type="gene ID" value="nRc.2.0.1.g00744"/>
</dbReference>
<keyword evidence="1" id="KW-1185">Reference proteome</keyword>
<name>A0A915HH35_ROMCU</name>
<organism evidence="1 2">
    <name type="scientific">Romanomermis culicivorax</name>
    <name type="common">Nematode worm</name>
    <dbReference type="NCBI Taxonomy" id="13658"/>
    <lineage>
        <taxon>Eukaryota</taxon>
        <taxon>Metazoa</taxon>
        <taxon>Ecdysozoa</taxon>
        <taxon>Nematoda</taxon>
        <taxon>Enoplea</taxon>
        <taxon>Dorylaimia</taxon>
        <taxon>Mermithida</taxon>
        <taxon>Mermithoidea</taxon>
        <taxon>Mermithidae</taxon>
        <taxon>Romanomermis</taxon>
    </lineage>
</organism>